<sequence length="299" mass="35273">MNEETVIRLNHFQDEKRIKEIKGLTKEKKKKDYEGEFNLFKKWCSTNHYSIDFHGAEKYLLNEVEIKGIRLNTMNRKVAALRFYLSELHAQIEPEEFSDSIKAMRDLYNFEPYLERKGINPVTFAMQKEEALSLIDKYDTENPEDIRIYAICLVNLITANRPSEMVRLRIKDFDFSRREVAVKLVKQKTLHRKRLTMAALFAVQKYISSFKLTPEDFFVGKVDKWGNYNSVQINPNTYRQNIKKWINVAPYTLRKTQITSMHRNKADLATIARQSGHKSVQTISEHYIKLDSADLDDYI</sequence>
<dbReference type="Pfam" id="PF00589">
    <property type="entry name" value="Phage_integrase"/>
    <property type="match status" value="1"/>
</dbReference>
<dbReference type="PANTHER" id="PTHR30349:SF41">
    <property type="entry name" value="INTEGRASE_RECOMBINASE PROTEIN MJ0367-RELATED"/>
    <property type="match status" value="1"/>
</dbReference>
<proteinExistence type="inferred from homology"/>
<evidence type="ECO:0000256" key="1">
    <source>
        <dbReference type="ARBA" id="ARBA00008857"/>
    </source>
</evidence>
<dbReference type="RefSeq" id="WP_274797496.1">
    <property type="nucleotide sequence ID" value="NZ_CP113528.1"/>
</dbReference>
<accession>A0AAJ5RSB0</accession>
<evidence type="ECO:0000259" key="4">
    <source>
        <dbReference type="PROSITE" id="PS51898"/>
    </source>
</evidence>
<protein>
    <submittedName>
        <fullName evidence="5">Tyrosine-type recombinase/integrase</fullName>
    </submittedName>
</protein>
<keyword evidence="5" id="KW-0614">Plasmid</keyword>
<dbReference type="Gene3D" id="1.10.443.10">
    <property type="entry name" value="Intergrase catalytic core"/>
    <property type="match status" value="1"/>
</dbReference>
<dbReference type="KEGG" id="liu:OU989_23605"/>
<dbReference type="InterPro" id="IPR011010">
    <property type="entry name" value="DNA_brk_join_enz"/>
</dbReference>
<evidence type="ECO:0000313" key="6">
    <source>
        <dbReference type="Proteomes" id="UP001219585"/>
    </source>
</evidence>
<evidence type="ECO:0000313" key="5">
    <source>
        <dbReference type="EMBL" id="WDV09277.1"/>
    </source>
</evidence>
<keyword evidence="2" id="KW-0238">DNA-binding</keyword>
<dbReference type="EMBL" id="CP113528">
    <property type="protein sequence ID" value="WDV09277.1"/>
    <property type="molecule type" value="Genomic_DNA"/>
</dbReference>
<name>A0AAJ5RSB0_9BACI</name>
<geneLocation type="plasmid" evidence="5 6">
    <name>unnamed</name>
</geneLocation>
<organism evidence="5 6">
    <name type="scientific">Lysinibacillus irui</name>
    <dbReference type="NCBI Taxonomy" id="2998077"/>
    <lineage>
        <taxon>Bacteria</taxon>
        <taxon>Bacillati</taxon>
        <taxon>Bacillota</taxon>
        <taxon>Bacilli</taxon>
        <taxon>Bacillales</taxon>
        <taxon>Bacillaceae</taxon>
        <taxon>Lysinibacillus</taxon>
    </lineage>
</organism>
<dbReference type="InterPro" id="IPR050090">
    <property type="entry name" value="Tyrosine_recombinase_XerCD"/>
</dbReference>
<evidence type="ECO:0000256" key="3">
    <source>
        <dbReference type="ARBA" id="ARBA00023172"/>
    </source>
</evidence>
<dbReference type="GO" id="GO:0015074">
    <property type="term" value="P:DNA integration"/>
    <property type="evidence" value="ECO:0007669"/>
    <property type="project" value="InterPro"/>
</dbReference>
<dbReference type="PANTHER" id="PTHR30349">
    <property type="entry name" value="PHAGE INTEGRASE-RELATED"/>
    <property type="match status" value="1"/>
</dbReference>
<dbReference type="CDD" id="cd00397">
    <property type="entry name" value="DNA_BRE_C"/>
    <property type="match status" value="1"/>
</dbReference>
<dbReference type="PROSITE" id="PS51898">
    <property type="entry name" value="TYR_RECOMBINASE"/>
    <property type="match status" value="1"/>
</dbReference>
<keyword evidence="3" id="KW-0233">DNA recombination</keyword>
<evidence type="ECO:0000256" key="2">
    <source>
        <dbReference type="ARBA" id="ARBA00023125"/>
    </source>
</evidence>
<dbReference type="InterPro" id="IPR002104">
    <property type="entry name" value="Integrase_catalytic"/>
</dbReference>
<reference evidence="5" key="1">
    <citation type="submission" date="2022-11" db="EMBL/GenBank/DDBJ databases">
        <title>Lysinibacillus irui.</title>
        <authorList>
            <person name="Akintayo S.O."/>
        </authorList>
    </citation>
    <scope>NUCLEOTIDE SEQUENCE</scope>
    <source>
        <strain evidence="5">IRB4-01</strain>
        <plasmid evidence="5">unnamed</plasmid>
    </source>
</reference>
<comment type="similarity">
    <text evidence="1">Belongs to the 'phage' integrase family.</text>
</comment>
<dbReference type="AlphaFoldDB" id="A0AAJ5RSB0"/>
<dbReference type="Proteomes" id="UP001219585">
    <property type="component" value="Plasmid unnamed"/>
</dbReference>
<dbReference type="SUPFAM" id="SSF56349">
    <property type="entry name" value="DNA breaking-rejoining enzymes"/>
    <property type="match status" value="1"/>
</dbReference>
<dbReference type="GO" id="GO:0003677">
    <property type="term" value="F:DNA binding"/>
    <property type="evidence" value="ECO:0007669"/>
    <property type="project" value="UniProtKB-KW"/>
</dbReference>
<dbReference type="InterPro" id="IPR013762">
    <property type="entry name" value="Integrase-like_cat_sf"/>
</dbReference>
<dbReference type="GO" id="GO:0006310">
    <property type="term" value="P:DNA recombination"/>
    <property type="evidence" value="ECO:0007669"/>
    <property type="project" value="UniProtKB-KW"/>
</dbReference>
<gene>
    <name evidence="5" type="ORF">OU989_23605</name>
</gene>
<feature type="domain" description="Tyr recombinase" evidence="4">
    <location>
        <begin position="121"/>
        <end position="299"/>
    </location>
</feature>